<dbReference type="InterPro" id="IPR029044">
    <property type="entry name" value="Nucleotide-diphossugar_trans"/>
</dbReference>
<keyword evidence="2" id="KW-0328">Glycosyltransferase</keyword>
<dbReference type="PANTHER" id="PTHR43630:SF1">
    <property type="entry name" value="POLY-BETA-1,6-N-ACETYL-D-GLUCOSAMINE SYNTHASE"/>
    <property type="match status" value="1"/>
</dbReference>
<dbReference type="EMBL" id="CP006912">
    <property type="protein sequence ID" value="AHB47665.1"/>
    <property type="molecule type" value="Genomic_DNA"/>
</dbReference>
<dbReference type="Proteomes" id="UP000018542">
    <property type="component" value="Chromosome"/>
</dbReference>
<keyword evidence="3 6" id="KW-0808">Transferase</keyword>
<dbReference type="AlphaFoldDB" id="V5SCB2"/>
<keyword evidence="7" id="KW-1185">Reference proteome</keyword>
<feature type="region of interest" description="Disordered" evidence="4">
    <location>
        <begin position="24"/>
        <end position="101"/>
    </location>
</feature>
<evidence type="ECO:0000256" key="3">
    <source>
        <dbReference type="ARBA" id="ARBA00022679"/>
    </source>
</evidence>
<feature type="transmembrane region" description="Helical" evidence="5">
    <location>
        <begin position="163"/>
        <end position="183"/>
    </location>
</feature>
<dbReference type="PATRIC" id="fig|1029756.8.peg.693"/>
<accession>V5SCB2</accession>
<name>V5SCB2_9HYPH</name>
<dbReference type="CDD" id="cd06427">
    <property type="entry name" value="CESA_like_2"/>
    <property type="match status" value="1"/>
</dbReference>
<dbReference type="GO" id="GO:0016757">
    <property type="term" value="F:glycosyltransferase activity"/>
    <property type="evidence" value="ECO:0007669"/>
    <property type="project" value="UniProtKB-KW"/>
</dbReference>
<dbReference type="Pfam" id="PF13641">
    <property type="entry name" value="Glyco_tranf_2_3"/>
    <property type="match status" value="1"/>
</dbReference>
<feature type="compositionally biased region" description="Basic residues" evidence="4">
    <location>
        <begin position="32"/>
        <end position="42"/>
    </location>
</feature>
<keyword evidence="5" id="KW-1133">Transmembrane helix</keyword>
<reference evidence="6 7" key="1">
    <citation type="journal article" date="2014" name="Genome Announc.">
        <title>Complete Genome Sequence of Hyphomicrobium nitrativorans Strain NL23, a Denitrifying Bacterium Isolated from Biofilm of a Methanol-Fed Denitrification System Treating Seawater at the Montreal Biodome.</title>
        <authorList>
            <person name="Martineau C."/>
            <person name="Villeneuve C."/>
            <person name="Mauffrey F."/>
            <person name="Villemur R."/>
        </authorList>
    </citation>
    <scope>NUCLEOTIDE SEQUENCE [LARGE SCALE GENOMIC DNA]</scope>
    <source>
        <strain evidence="6">NL23</strain>
    </source>
</reference>
<dbReference type="STRING" id="1029756.W911_03325"/>
<dbReference type="PANTHER" id="PTHR43630">
    <property type="entry name" value="POLY-BETA-1,6-N-ACETYL-D-GLUCOSAMINE SYNTHASE"/>
    <property type="match status" value="1"/>
</dbReference>
<dbReference type="SUPFAM" id="SSF53448">
    <property type="entry name" value="Nucleotide-diphospho-sugar transferases"/>
    <property type="match status" value="1"/>
</dbReference>
<feature type="compositionally biased region" description="Basic and acidic residues" evidence="4">
    <location>
        <begin position="63"/>
        <end position="74"/>
    </location>
</feature>
<evidence type="ECO:0000256" key="2">
    <source>
        <dbReference type="ARBA" id="ARBA00022676"/>
    </source>
</evidence>
<dbReference type="HOGENOM" id="CLU_020629_1_0_5"/>
<evidence type="ECO:0000256" key="5">
    <source>
        <dbReference type="SAM" id="Phobius"/>
    </source>
</evidence>
<comment type="similarity">
    <text evidence="1">Belongs to the glycosyltransferase 2 family.</text>
</comment>
<feature type="transmembrane region" description="Helical" evidence="5">
    <location>
        <begin position="531"/>
        <end position="553"/>
    </location>
</feature>
<proteinExistence type="inferred from homology"/>
<keyword evidence="5" id="KW-0812">Transmembrane</keyword>
<dbReference type="KEGG" id="hni:W911_03325"/>
<feature type="compositionally biased region" description="Basic and acidic residues" evidence="4">
    <location>
        <begin position="84"/>
        <end position="97"/>
    </location>
</feature>
<keyword evidence="5" id="KW-0472">Membrane</keyword>
<gene>
    <name evidence="6" type="ORF">W911_03325</name>
</gene>
<evidence type="ECO:0000313" key="7">
    <source>
        <dbReference type="Proteomes" id="UP000018542"/>
    </source>
</evidence>
<feature type="compositionally biased region" description="Basic and acidic residues" evidence="4">
    <location>
        <begin position="43"/>
        <end position="56"/>
    </location>
</feature>
<sequence length="616" mass="68388">MDRAASCGIARMSGQDRNHYAKIAANASGSGTRRHRRPHRSRPRIETKTRIEEQKTARSHKLATHDKTKARTRNDTAGGSSDVPQRREGHASPERARSGLPLQRARASLSSHLFPAAARIHNRRDPLTAPTYPDNTSQRERDLDLAVSGLRRRRPDLSAAEPLWAWQKAALIFIIPIFATVAVLAPHRAAFILATTLALPFCCIVLLRTSALWKSLAATAHPADGSPRAPSPLSLPRYSVLVPLHDEADIVRDLLAALDGLDYPIDRLEIFLALEETDQATRKAIEAEILPPHITVVIVPEGLPQTKPRALNYVLPRTTGDLVVIYDAEDLPEPDQLRRAVAALTANPDLGCVQARLNVLNADETWLTRQYAIEYTVLFDCMLPTLEALKLPVPLGGTSNHFTRSALEDVGAWDPFNVTEDADLGIRLARNGWSVGVVPSTTWEEAPANFKSWLKQRTRWLKGWMQTYLVHMRNPWRTLRDLGWRQFAGLQVLMGGMVLSALVHPWLYVAIAADAAYGPFDVLGDDVLSRIIKIVTVANLVLGYVSGVVLGIVAMRGRGRQRLAAWALLMPAYWLLISLAAYRALLQLATSPYRWEKTQHRPRAAFAPLRPSGKTH</sequence>
<feature type="transmembrane region" description="Helical" evidence="5">
    <location>
        <begin position="189"/>
        <end position="207"/>
    </location>
</feature>
<evidence type="ECO:0000313" key="6">
    <source>
        <dbReference type="EMBL" id="AHB47665.1"/>
    </source>
</evidence>
<feature type="transmembrane region" description="Helical" evidence="5">
    <location>
        <begin position="487"/>
        <end position="511"/>
    </location>
</feature>
<organism evidence="6 7">
    <name type="scientific">Hyphomicrobium nitrativorans NL23</name>
    <dbReference type="NCBI Taxonomy" id="1029756"/>
    <lineage>
        <taxon>Bacteria</taxon>
        <taxon>Pseudomonadati</taxon>
        <taxon>Pseudomonadota</taxon>
        <taxon>Alphaproteobacteria</taxon>
        <taxon>Hyphomicrobiales</taxon>
        <taxon>Hyphomicrobiaceae</taxon>
        <taxon>Hyphomicrobium</taxon>
    </lineage>
</organism>
<dbReference type="Gene3D" id="3.90.550.10">
    <property type="entry name" value="Spore Coat Polysaccharide Biosynthesis Protein SpsA, Chain A"/>
    <property type="match status" value="1"/>
</dbReference>
<protein>
    <submittedName>
        <fullName evidence="6">Glycosyl transferase family 2</fullName>
    </submittedName>
</protein>
<evidence type="ECO:0000256" key="1">
    <source>
        <dbReference type="ARBA" id="ARBA00006739"/>
    </source>
</evidence>
<evidence type="ECO:0000256" key="4">
    <source>
        <dbReference type="SAM" id="MobiDB-lite"/>
    </source>
</evidence>
<feature type="transmembrane region" description="Helical" evidence="5">
    <location>
        <begin position="565"/>
        <end position="585"/>
    </location>
</feature>